<evidence type="ECO:0000313" key="2">
    <source>
        <dbReference type="EMBL" id="PXY17356.1"/>
    </source>
</evidence>
<comment type="caution">
    <text evidence="2">The sequence shown here is derived from an EMBL/GenBank/DDBJ whole genome shotgun (WGS) entry which is preliminary data.</text>
</comment>
<dbReference type="SMART" id="SM00507">
    <property type="entry name" value="HNHc"/>
    <property type="match status" value="1"/>
</dbReference>
<dbReference type="GO" id="GO:0008270">
    <property type="term" value="F:zinc ion binding"/>
    <property type="evidence" value="ECO:0007669"/>
    <property type="project" value="InterPro"/>
</dbReference>
<organism evidence="2 3">
    <name type="scientific">Prauserella flavalba</name>
    <dbReference type="NCBI Taxonomy" id="1477506"/>
    <lineage>
        <taxon>Bacteria</taxon>
        <taxon>Bacillati</taxon>
        <taxon>Actinomycetota</taxon>
        <taxon>Actinomycetes</taxon>
        <taxon>Pseudonocardiales</taxon>
        <taxon>Pseudonocardiaceae</taxon>
        <taxon>Prauserella</taxon>
    </lineage>
</organism>
<dbReference type="AlphaFoldDB" id="A0A318L8X7"/>
<feature type="domain" description="HNH nuclease" evidence="1">
    <location>
        <begin position="1"/>
        <end position="54"/>
    </location>
</feature>
<keyword evidence="3" id="KW-1185">Reference proteome</keyword>
<name>A0A318L8X7_9PSEU</name>
<gene>
    <name evidence="2" type="ORF">BA062_37740</name>
</gene>
<dbReference type="Gene3D" id="1.10.30.50">
    <property type="match status" value="1"/>
</dbReference>
<evidence type="ECO:0000259" key="1">
    <source>
        <dbReference type="SMART" id="SM00507"/>
    </source>
</evidence>
<evidence type="ECO:0000313" key="3">
    <source>
        <dbReference type="Proteomes" id="UP000247892"/>
    </source>
</evidence>
<dbReference type="Pfam" id="PF01844">
    <property type="entry name" value="HNH"/>
    <property type="match status" value="1"/>
</dbReference>
<reference evidence="2 3" key="1">
    <citation type="submission" date="2016-07" db="EMBL/GenBank/DDBJ databases">
        <title>Draft genome sequence of Prauserella sp. YIM 121212, isolated from alkaline soil.</title>
        <authorList>
            <person name="Ruckert C."/>
            <person name="Albersmeier A."/>
            <person name="Jiang C.-L."/>
            <person name="Jiang Y."/>
            <person name="Kalinowski J."/>
            <person name="Schneider O."/>
            <person name="Winkler A."/>
            <person name="Zotchev S.B."/>
        </authorList>
    </citation>
    <scope>NUCLEOTIDE SEQUENCE [LARGE SCALE GENOMIC DNA]</scope>
    <source>
        <strain evidence="2 3">YIM 121212</strain>
    </source>
</reference>
<dbReference type="InterPro" id="IPR002711">
    <property type="entry name" value="HNH"/>
</dbReference>
<protein>
    <recommendedName>
        <fullName evidence="1">HNH nuclease domain-containing protein</fullName>
    </recommendedName>
</protein>
<dbReference type="InterPro" id="IPR003615">
    <property type="entry name" value="HNH_nuc"/>
</dbReference>
<accession>A0A318L8X7</accession>
<dbReference type="GO" id="GO:0003676">
    <property type="term" value="F:nucleic acid binding"/>
    <property type="evidence" value="ECO:0007669"/>
    <property type="project" value="InterPro"/>
</dbReference>
<dbReference type="Proteomes" id="UP000247892">
    <property type="component" value="Unassembled WGS sequence"/>
</dbReference>
<sequence length="73" mass="8359">MLTRDRWICQLCGKPISKYLRHPHPYSAHVHHTKGKAYGDDPEFLVAAHRKCNLDAGDPTAQPDPAPRPMTRW</sequence>
<proteinExistence type="predicted"/>
<dbReference type="GO" id="GO:0004519">
    <property type="term" value="F:endonuclease activity"/>
    <property type="evidence" value="ECO:0007669"/>
    <property type="project" value="InterPro"/>
</dbReference>
<dbReference type="EMBL" id="MASU01000028">
    <property type="protein sequence ID" value="PXY17356.1"/>
    <property type="molecule type" value="Genomic_DNA"/>
</dbReference>